<sequence>MAQGFYKTTARRRELSNNTRANRKAEGKPMQPHIVDEALSAAIQAATKRNVRATKAGRPVSEAETKVFDRILAVALDHLVEIRGLNRGKCYSALQQRLFKRRSYRSIPTKKP</sequence>
<dbReference type="EMBL" id="JBHRSP010000051">
    <property type="protein sequence ID" value="MFC3076265.1"/>
    <property type="molecule type" value="Genomic_DNA"/>
</dbReference>
<dbReference type="RefSeq" id="WP_257318427.1">
    <property type="nucleotide sequence ID" value="NZ_JANFDG010000056.1"/>
</dbReference>
<organism evidence="2 3">
    <name type="scientific">Shinella pollutisoli</name>
    <dbReference type="NCBI Taxonomy" id="2250594"/>
    <lineage>
        <taxon>Bacteria</taxon>
        <taxon>Pseudomonadati</taxon>
        <taxon>Pseudomonadota</taxon>
        <taxon>Alphaproteobacteria</taxon>
        <taxon>Hyphomicrobiales</taxon>
        <taxon>Rhizobiaceae</taxon>
        <taxon>Shinella</taxon>
    </lineage>
</organism>
<evidence type="ECO:0000313" key="3">
    <source>
        <dbReference type="Proteomes" id="UP001595377"/>
    </source>
</evidence>
<feature type="region of interest" description="Disordered" evidence="1">
    <location>
        <begin position="1"/>
        <end position="31"/>
    </location>
</feature>
<reference evidence="3" key="1">
    <citation type="journal article" date="2019" name="Int. J. Syst. Evol. Microbiol.">
        <title>The Global Catalogue of Microorganisms (GCM) 10K type strain sequencing project: providing services to taxonomists for standard genome sequencing and annotation.</title>
        <authorList>
            <consortium name="The Broad Institute Genomics Platform"/>
            <consortium name="The Broad Institute Genome Sequencing Center for Infectious Disease"/>
            <person name="Wu L."/>
            <person name="Ma J."/>
        </authorList>
    </citation>
    <scope>NUCLEOTIDE SEQUENCE [LARGE SCALE GENOMIC DNA]</scope>
    <source>
        <strain evidence="3">KCTC 52677</strain>
    </source>
</reference>
<dbReference type="Proteomes" id="UP001595377">
    <property type="component" value="Unassembled WGS sequence"/>
</dbReference>
<keyword evidence="3" id="KW-1185">Reference proteome</keyword>
<accession>A0ABV7DPE1</accession>
<protein>
    <submittedName>
        <fullName evidence="2">Uncharacterized protein</fullName>
    </submittedName>
</protein>
<name>A0ABV7DPE1_9HYPH</name>
<evidence type="ECO:0000256" key="1">
    <source>
        <dbReference type="SAM" id="MobiDB-lite"/>
    </source>
</evidence>
<gene>
    <name evidence="2" type="ORF">ACFOHH_24340</name>
</gene>
<proteinExistence type="predicted"/>
<evidence type="ECO:0000313" key="2">
    <source>
        <dbReference type="EMBL" id="MFC3076265.1"/>
    </source>
</evidence>
<comment type="caution">
    <text evidence="2">The sequence shown here is derived from an EMBL/GenBank/DDBJ whole genome shotgun (WGS) entry which is preliminary data.</text>
</comment>